<evidence type="ECO:0000313" key="3">
    <source>
        <dbReference type="Proteomes" id="UP000766486"/>
    </source>
</evidence>
<accession>A0ABY6UDN8</accession>
<keyword evidence="3" id="KW-1185">Reference proteome</keyword>
<feature type="region of interest" description="Disordered" evidence="1">
    <location>
        <begin position="1"/>
        <end position="34"/>
    </location>
</feature>
<organism evidence="2 3">
    <name type="scientific">Bionectria ochroleuca</name>
    <name type="common">Gliocladium roseum</name>
    <dbReference type="NCBI Taxonomy" id="29856"/>
    <lineage>
        <taxon>Eukaryota</taxon>
        <taxon>Fungi</taxon>
        <taxon>Dikarya</taxon>
        <taxon>Ascomycota</taxon>
        <taxon>Pezizomycotina</taxon>
        <taxon>Sordariomycetes</taxon>
        <taxon>Hypocreomycetidae</taxon>
        <taxon>Hypocreales</taxon>
        <taxon>Bionectriaceae</taxon>
        <taxon>Clonostachys</taxon>
    </lineage>
</organism>
<proteinExistence type="predicted"/>
<name>A0ABY6UDN8_BIOOC</name>
<evidence type="ECO:0000256" key="1">
    <source>
        <dbReference type="SAM" id="MobiDB-lite"/>
    </source>
</evidence>
<sequence length="100" mass="10738">MNCLTTREPSETNLGAPEDNSNVTKSLGDVGPGNWAERSGGVNLLYQPIGPDSSNAPTSWLSLDLQRLNELFSQSFLPLIVRQAVMNAAPRKPSPFAILG</sequence>
<comment type="caution">
    <text evidence="2">The sequence shown here is derived from an EMBL/GenBank/DDBJ whole genome shotgun (WGS) entry which is preliminary data.</text>
</comment>
<dbReference type="Proteomes" id="UP000766486">
    <property type="component" value="Unassembled WGS sequence"/>
</dbReference>
<evidence type="ECO:0000313" key="2">
    <source>
        <dbReference type="EMBL" id="VUC28307.1"/>
    </source>
</evidence>
<reference evidence="2 3" key="1">
    <citation type="submission" date="2019-06" db="EMBL/GenBank/DDBJ databases">
        <authorList>
            <person name="Broberg M."/>
        </authorList>
    </citation>
    <scope>NUCLEOTIDE SEQUENCE [LARGE SCALE GENOMIC DNA]</scope>
</reference>
<feature type="compositionally biased region" description="Polar residues" evidence="1">
    <location>
        <begin position="1"/>
        <end position="25"/>
    </location>
</feature>
<protein>
    <submittedName>
        <fullName evidence="2">Uncharacterized protein</fullName>
    </submittedName>
</protein>
<gene>
    <name evidence="2" type="ORF">CLO192961_LOCUS230515</name>
</gene>
<dbReference type="EMBL" id="CABFNS010000784">
    <property type="protein sequence ID" value="VUC28307.1"/>
    <property type="molecule type" value="Genomic_DNA"/>
</dbReference>